<dbReference type="PROSITE" id="PS50106">
    <property type="entry name" value="PDZ"/>
    <property type="match status" value="1"/>
</dbReference>
<protein>
    <recommendedName>
        <fullName evidence="4">PDZ domain-containing protein</fullName>
    </recommendedName>
</protein>
<dbReference type="GO" id="GO:0031941">
    <property type="term" value="C:filamentous actin"/>
    <property type="evidence" value="ECO:0007669"/>
    <property type="project" value="TreeGrafter"/>
</dbReference>
<dbReference type="PANTHER" id="PTHR24214">
    <property type="entry name" value="PDZ AND LIM DOMAIN PROTEIN ZASP"/>
    <property type="match status" value="1"/>
</dbReference>
<dbReference type="Gene3D" id="2.30.42.10">
    <property type="match status" value="1"/>
</dbReference>
<organism evidence="5 7">
    <name type="scientific">Didymodactylos carnosus</name>
    <dbReference type="NCBI Taxonomy" id="1234261"/>
    <lineage>
        <taxon>Eukaryota</taxon>
        <taxon>Metazoa</taxon>
        <taxon>Spiralia</taxon>
        <taxon>Gnathifera</taxon>
        <taxon>Rotifera</taxon>
        <taxon>Eurotatoria</taxon>
        <taxon>Bdelloidea</taxon>
        <taxon>Philodinida</taxon>
        <taxon>Philodinidae</taxon>
        <taxon>Didymodactylos</taxon>
    </lineage>
</organism>
<feature type="domain" description="PDZ" evidence="4">
    <location>
        <begin position="24"/>
        <end position="94"/>
    </location>
</feature>
<dbReference type="EMBL" id="CAJOBC010004392">
    <property type="protein sequence ID" value="CAF3825988.1"/>
    <property type="molecule type" value="Genomic_DNA"/>
</dbReference>
<dbReference type="GO" id="GO:0005737">
    <property type="term" value="C:cytoplasm"/>
    <property type="evidence" value="ECO:0007669"/>
    <property type="project" value="UniProtKB-SubCell"/>
</dbReference>
<dbReference type="Proteomes" id="UP000681722">
    <property type="component" value="Unassembled WGS sequence"/>
</dbReference>
<evidence type="ECO:0000256" key="2">
    <source>
        <dbReference type="ARBA" id="ARBA00022490"/>
    </source>
</evidence>
<dbReference type="Pfam" id="PF00595">
    <property type="entry name" value="PDZ"/>
    <property type="match status" value="1"/>
</dbReference>
<dbReference type="InterPro" id="IPR001478">
    <property type="entry name" value="PDZ"/>
</dbReference>
<dbReference type="GO" id="GO:0061061">
    <property type="term" value="P:muscle structure development"/>
    <property type="evidence" value="ECO:0007669"/>
    <property type="project" value="TreeGrafter"/>
</dbReference>
<dbReference type="SMART" id="SM00228">
    <property type="entry name" value="PDZ"/>
    <property type="match status" value="1"/>
</dbReference>
<reference evidence="5" key="1">
    <citation type="submission" date="2021-02" db="EMBL/GenBank/DDBJ databases">
        <authorList>
            <person name="Nowell W R."/>
        </authorList>
    </citation>
    <scope>NUCLEOTIDE SEQUENCE</scope>
</reference>
<evidence type="ECO:0000313" key="7">
    <source>
        <dbReference type="Proteomes" id="UP000663829"/>
    </source>
</evidence>
<dbReference type="GO" id="GO:0030036">
    <property type="term" value="P:actin cytoskeleton organization"/>
    <property type="evidence" value="ECO:0007669"/>
    <property type="project" value="TreeGrafter"/>
</dbReference>
<evidence type="ECO:0000256" key="1">
    <source>
        <dbReference type="ARBA" id="ARBA00004496"/>
    </source>
</evidence>
<dbReference type="GO" id="GO:0051371">
    <property type="term" value="F:muscle alpha-actinin binding"/>
    <property type="evidence" value="ECO:0007669"/>
    <property type="project" value="TreeGrafter"/>
</dbReference>
<dbReference type="GO" id="GO:0005912">
    <property type="term" value="C:adherens junction"/>
    <property type="evidence" value="ECO:0007669"/>
    <property type="project" value="TreeGrafter"/>
</dbReference>
<name>A0A814KV43_9BILA</name>
<dbReference type="GO" id="GO:0003779">
    <property type="term" value="F:actin binding"/>
    <property type="evidence" value="ECO:0007669"/>
    <property type="project" value="TreeGrafter"/>
</dbReference>
<evidence type="ECO:0000259" key="4">
    <source>
        <dbReference type="PROSITE" id="PS50106"/>
    </source>
</evidence>
<dbReference type="GO" id="GO:0001725">
    <property type="term" value="C:stress fiber"/>
    <property type="evidence" value="ECO:0007669"/>
    <property type="project" value="TreeGrafter"/>
</dbReference>
<evidence type="ECO:0000313" key="5">
    <source>
        <dbReference type="EMBL" id="CAF1057097.1"/>
    </source>
</evidence>
<comment type="subcellular location">
    <subcellularLocation>
        <location evidence="1">Cytoplasm</location>
    </subcellularLocation>
</comment>
<dbReference type="OrthoDB" id="44841at2759"/>
<comment type="caution">
    <text evidence="5">The sequence shown here is derived from an EMBL/GenBank/DDBJ whole genome shotgun (WGS) entry which is preliminary data.</text>
</comment>
<keyword evidence="3" id="KW-0862">Zinc</keyword>
<keyword evidence="7" id="KW-1185">Reference proteome</keyword>
<dbReference type="SUPFAM" id="SSF50156">
    <property type="entry name" value="PDZ domain-like"/>
    <property type="match status" value="1"/>
</dbReference>
<keyword evidence="3" id="KW-0479">Metal-binding</keyword>
<dbReference type="AlphaFoldDB" id="A0A814KV43"/>
<accession>A0A814KV43</accession>
<dbReference type="EMBL" id="CAJNOQ010004392">
    <property type="protein sequence ID" value="CAF1057097.1"/>
    <property type="molecule type" value="Genomic_DNA"/>
</dbReference>
<keyword evidence="3" id="KW-0440">LIM domain</keyword>
<evidence type="ECO:0000313" key="6">
    <source>
        <dbReference type="EMBL" id="CAF3825988.1"/>
    </source>
</evidence>
<dbReference type="InterPro" id="IPR036034">
    <property type="entry name" value="PDZ_sf"/>
</dbReference>
<dbReference type="InterPro" id="IPR050604">
    <property type="entry name" value="PDZ-LIM_domain"/>
</dbReference>
<proteinExistence type="predicted"/>
<evidence type="ECO:0000256" key="3">
    <source>
        <dbReference type="ARBA" id="ARBA00023038"/>
    </source>
</evidence>
<sequence length="132" mass="14994">MYLCSVLSVLRRRLMDYSALATMPLLLERSGLDQSWGFRLQGGADFRSGLSVKKVTANSPAHNKIYPGDGLVFIEGRDTSKMSHSEAEELIRNSFRGQYNFIRPVRPAVRFTQPGHNMVPALNNQPNNYRRH</sequence>
<dbReference type="Proteomes" id="UP000663829">
    <property type="component" value="Unassembled WGS sequence"/>
</dbReference>
<dbReference type="PANTHER" id="PTHR24214:SF38">
    <property type="entry name" value="PDZ AND LIM DOMAIN PROTEIN ZASP-RELATED"/>
    <property type="match status" value="1"/>
</dbReference>
<gene>
    <name evidence="5" type="ORF">GPM918_LOCUS16586</name>
    <name evidence="6" type="ORF">SRO942_LOCUS16586</name>
</gene>
<keyword evidence="2" id="KW-0963">Cytoplasm</keyword>